<evidence type="ECO:0000256" key="1">
    <source>
        <dbReference type="SAM" id="MobiDB-lite"/>
    </source>
</evidence>
<dbReference type="EMBL" id="JBHFFA010000006">
    <property type="protein sequence ID" value="KAL2620119.1"/>
    <property type="molecule type" value="Genomic_DNA"/>
</dbReference>
<protein>
    <submittedName>
        <fullName evidence="2">Uncharacterized protein</fullName>
    </submittedName>
</protein>
<keyword evidence="3" id="KW-1185">Reference proteome</keyword>
<reference evidence="2 3" key="1">
    <citation type="submission" date="2024-09" db="EMBL/GenBank/DDBJ databases">
        <title>Chromosome-scale assembly of Riccia fluitans.</title>
        <authorList>
            <person name="Paukszto L."/>
            <person name="Sawicki J."/>
            <person name="Karawczyk K."/>
            <person name="Piernik-Szablinska J."/>
            <person name="Szczecinska M."/>
            <person name="Mazdziarz M."/>
        </authorList>
    </citation>
    <scope>NUCLEOTIDE SEQUENCE [LARGE SCALE GENOMIC DNA]</scope>
    <source>
        <strain evidence="2">Rf_01</strain>
        <tissue evidence="2">Aerial parts of the thallus</tissue>
    </source>
</reference>
<accession>A0ABD1Y4C4</accession>
<organism evidence="2 3">
    <name type="scientific">Riccia fluitans</name>
    <dbReference type="NCBI Taxonomy" id="41844"/>
    <lineage>
        <taxon>Eukaryota</taxon>
        <taxon>Viridiplantae</taxon>
        <taxon>Streptophyta</taxon>
        <taxon>Embryophyta</taxon>
        <taxon>Marchantiophyta</taxon>
        <taxon>Marchantiopsida</taxon>
        <taxon>Marchantiidae</taxon>
        <taxon>Marchantiales</taxon>
        <taxon>Ricciaceae</taxon>
        <taxon>Riccia</taxon>
    </lineage>
</organism>
<dbReference type="Proteomes" id="UP001605036">
    <property type="component" value="Unassembled WGS sequence"/>
</dbReference>
<feature type="compositionally biased region" description="Basic residues" evidence="1">
    <location>
        <begin position="1"/>
        <end position="10"/>
    </location>
</feature>
<feature type="region of interest" description="Disordered" evidence="1">
    <location>
        <begin position="1"/>
        <end position="59"/>
    </location>
</feature>
<comment type="caution">
    <text evidence="2">The sequence shown here is derived from an EMBL/GenBank/DDBJ whole genome shotgun (WGS) entry which is preliminary data.</text>
</comment>
<dbReference type="AlphaFoldDB" id="A0ABD1Y4C4"/>
<sequence>MASGSCRRKGKSPELPELLEEGELMPQQQRQHRAPKARQTVLPFVEPPNPRPSKYKEFGLPEPKKELSIKAWSSLLCLGGRRTM</sequence>
<evidence type="ECO:0000313" key="2">
    <source>
        <dbReference type="EMBL" id="KAL2620119.1"/>
    </source>
</evidence>
<gene>
    <name evidence="2" type="ORF">R1flu_000324</name>
</gene>
<name>A0ABD1Y4C4_9MARC</name>
<proteinExistence type="predicted"/>
<evidence type="ECO:0000313" key="3">
    <source>
        <dbReference type="Proteomes" id="UP001605036"/>
    </source>
</evidence>